<organism evidence="1 2">
    <name type="scientific">Echinicola rosea</name>
    <dbReference type="NCBI Taxonomy" id="1807691"/>
    <lineage>
        <taxon>Bacteria</taxon>
        <taxon>Pseudomonadati</taxon>
        <taxon>Bacteroidota</taxon>
        <taxon>Cytophagia</taxon>
        <taxon>Cytophagales</taxon>
        <taxon>Cyclobacteriaceae</taxon>
        <taxon>Echinicola</taxon>
    </lineage>
</organism>
<dbReference type="Proteomes" id="UP000647339">
    <property type="component" value="Unassembled WGS sequence"/>
</dbReference>
<sequence>MSKVIFWVKYSFFFTTMGNDDRSLGANAFSKLKENIFRVGIAIIRAAGNPSEG</sequence>
<reference evidence="2" key="1">
    <citation type="journal article" date="2019" name="Int. J. Syst. Evol. Microbiol.">
        <title>The Global Catalogue of Microorganisms (GCM) 10K type strain sequencing project: providing services to taxonomists for standard genome sequencing and annotation.</title>
        <authorList>
            <consortium name="The Broad Institute Genomics Platform"/>
            <consortium name="The Broad Institute Genome Sequencing Center for Infectious Disease"/>
            <person name="Wu L."/>
            <person name="Ma J."/>
        </authorList>
    </citation>
    <scope>NUCLEOTIDE SEQUENCE [LARGE SCALE GENOMIC DNA]</scope>
    <source>
        <strain evidence="2">CGMCC 1.15407</strain>
    </source>
</reference>
<gene>
    <name evidence="1" type="ORF">GCM10011339_38020</name>
</gene>
<proteinExistence type="predicted"/>
<comment type="caution">
    <text evidence="1">The sequence shown here is derived from an EMBL/GenBank/DDBJ whole genome shotgun (WGS) entry which is preliminary data.</text>
</comment>
<evidence type="ECO:0000313" key="2">
    <source>
        <dbReference type="Proteomes" id="UP000647339"/>
    </source>
</evidence>
<protein>
    <submittedName>
        <fullName evidence="1">Uncharacterized protein</fullName>
    </submittedName>
</protein>
<keyword evidence="2" id="KW-1185">Reference proteome</keyword>
<dbReference type="EMBL" id="BMIU01000024">
    <property type="protein sequence ID" value="GGF45939.1"/>
    <property type="molecule type" value="Genomic_DNA"/>
</dbReference>
<evidence type="ECO:0000313" key="1">
    <source>
        <dbReference type="EMBL" id="GGF45939.1"/>
    </source>
</evidence>
<accession>A0ABQ1VA28</accession>
<name>A0ABQ1VA28_9BACT</name>